<accession>W7I014</accession>
<keyword evidence="1" id="KW-0472">Membrane</keyword>
<dbReference type="PANTHER" id="PTHR42069">
    <property type="entry name" value="HYPHAL ANASTAMOSIS-8 PROTEIN"/>
    <property type="match status" value="1"/>
</dbReference>
<proteinExistence type="predicted"/>
<keyword evidence="3" id="KW-1185">Reference proteome</keyword>
<reference evidence="2 3" key="1">
    <citation type="submission" date="2013-05" db="EMBL/GenBank/DDBJ databases">
        <title>Drechslerella stenobrocha genome reveals carnivorous origination and mechanical trapping mechanism of predatory fungi.</title>
        <authorList>
            <person name="Liu X."/>
            <person name="Zhang W."/>
            <person name="Liu K."/>
        </authorList>
    </citation>
    <scope>NUCLEOTIDE SEQUENCE [LARGE SCALE GENOMIC DNA]</scope>
    <source>
        <strain evidence="2 3">248</strain>
    </source>
</reference>
<feature type="transmembrane region" description="Helical" evidence="1">
    <location>
        <begin position="147"/>
        <end position="168"/>
    </location>
</feature>
<name>W7I014_9PEZI</name>
<feature type="transmembrane region" description="Helical" evidence="1">
    <location>
        <begin position="206"/>
        <end position="227"/>
    </location>
</feature>
<organism evidence="2 3">
    <name type="scientific">Drechslerella stenobrocha 248</name>
    <dbReference type="NCBI Taxonomy" id="1043628"/>
    <lineage>
        <taxon>Eukaryota</taxon>
        <taxon>Fungi</taxon>
        <taxon>Dikarya</taxon>
        <taxon>Ascomycota</taxon>
        <taxon>Pezizomycotina</taxon>
        <taxon>Orbiliomycetes</taxon>
        <taxon>Orbiliales</taxon>
        <taxon>Orbiliaceae</taxon>
        <taxon>Drechslerella</taxon>
    </lineage>
</organism>
<evidence type="ECO:0000313" key="3">
    <source>
        <dbReference type="Proteomes" id="UP000024837"/>
    </source>
</evidence>
<dbReference type="Proteomes" id="UP000024837">
    <property type="component" value="Unassembled WGS sequence"/>
</dbReference>
<dbReference type="OrthoDB" id="5400774at2759"/>
<keyword evidence="1" id="KW-1133">Transmembrane helix</keyword>
<dbReference type="PANTHER" id="PTHR42069:SF1">
    <property type="entry name" value="MARVEL DOMAIN-CONTAINING PROTEIN"/>
    <property type="match status" value="1"/>
</dbReference>
<dbReference type="HOGENOM" id="CLU_081905_0_0_1"/>
<dbReference type="AlphaFoldDB" id="W7I014"/>
<dbReference type="EMBL" id="KI966427">
    <property type="protein sequence ID" value="EWC45498.1"/>
    <property type="molecule type" value="Genomic_DNA"/>
</dbReference>
<evidence type="ECO:0000256" key="1">
    <source>
        <dbReference type="SAM" id="Phobius"/>
    </source>
</evidence>
<gene>
    <name evidence="2" type="ORF">DRE_00897</name>
</gene>
<feature type="transmembrane region" description="Helical" evidence="1">
    <location>
        <begin position="61"/>
        <end position="82"/>
    </location>
</feature>
<evidence type="ECO:0008006" key="4">
    <source>
        <dbReference type="Google" id="ProtNLM"/>
    </source>
</evidence>
<feature type="transmembrane region" description="Helical" evidence="1">
    <location>
        <begin position="111"/>
        <end position="135"/>
    </location>
</feature>
<evidence type="ECO:0000313" key="2">
    <source>
        <dbReference type="EMBL" id="EWC45498.1"/>
    </source>
</evidence>
<sequence length="246" mass="27307">MDPSRPTAYEPYRHAGLDENGTEKLLVPSNPQHRGLSPKHAKGWGNRGSTALERIRTALRALVLALAITTVAIQAHGASVYFNTRDDEAESGGQTQWRIMAWAVLNLRPTWTVLAVAACTVPVQAIALISLCTWLDRIRYGMWHIGSVYCSSAVSIAAWIGALVYFRVANSQGTARSNWDIWSYTCYNKSRIGSVPWAALCIEMEYTFIAAVTVVAAEILGLVLFVITQQQVGKYREVSYKASWRR</sequence>
<keyword evidence="1" id="KW-0812">Transmembrane</keyword>
<protein>
    <recommendedName>
        <fullName evidence="4">MARVEL domain-containing protein</fullName>
    </recommendedName>
</protein>